<evidence type="ECO:0000313" key="1">
    <source>
        <dbReference type="Proteomes" id="UP000036681"/>
    </source>
</evidence>
<dbReference type="WBParaSite" id="ALUE_0001922101-mRNA-1">
    <property type="protein sequence ID" value="ALUE_0001922101-mRNA-1"/>
    <property type="gene ID" value="ALUE_0001922101"/>
</dbReference>
<evidence type="ECO:0000313" key="2">
    <source>
        <dbReference type="WBParaSite" id="ALUE_0001922101-mRNA-1"/>
    </source>
</evidence>
<name>A0A0M3IKF7_ASCLU</name>
<dbReference type="AlphaFoldDB" id="A0A0M3IKF7"/>
<proteinExistence type="predicted"/>
<sequence>MLGVSECPYTNAGECNTQTLHISTSIVFDEVRHYPKSTYFQEDYAGDACDIKRFYNGAYKRDMRHLTADNKNIYEHSMSTFHP</sequence>
<dbReference type="Proteomes" id="UP000036681">
    <property type="component" value="Unplaced"/>
</dbReference>
<keyword evidence="1" id="KW-1185">Reference proteome</keyword>
<organism evidence="1 2">
    <name type="scientific">Ascaris lumbricoides</name>
    <name type="common">Giant roundworm</name>
    <dbReference type="NCBI Taxonomy" id="6252"/>
    <lineage>
        <taxon>Eukaryota</taxon>
        <taxon>Metazoa</taxon>
        <taxon>Ecdysozoa</taxon>
        <taxon>Nematoda</taxon>
        <taxon>Chromadorea</taxon>
        <taxon>Rhabditida</taxon>
        <taxon>Spirurina</taxon>
        <taxon>Ascaridomorpha</taxon>
        <taxon>Ascaridoidea</taxon>
        <taxon>Ascarididae</taxon>
        <taxon>Ascaris</taxon>
    </lineage>
</organism>
<accession>A0A0M3IKF7</accession>
<protein>
    <submittedName>
        <fullName evidence="2">Metalloendopeptidase</fullName>
    </submittedName>
</protein>
<reference evidence="2" key="1">
    <citation type="submission" date="2017-02" db="UniProtKB">
        <authorList>
            <consortium name="WormBaseParasite"/>
        </authorList>
    </citation>
    <scope>IDENTIFICATION</scope>
</reference>